<feature type="transmembrane region" description="Helical" evidence="8">
    <location>
        <begin position="376"/>
        <end position="396"/>
    </location>
</feature>
<dbReference type="OMA" id="MYFKRSS"/>
<dbReference type="InterPro" id="IPR052192">
    <property type="entry name" value="Insect_Ionotropic_Sensory_Rcpt"/>
</dbReference>
<evidence type="ECO:0000256" key="1">
    <source>
        <dbReference type="ARBA" id="ARBA00004651"/>
    </source>
</evidence>
<keyword evidence="3 8" id="KW-0812">Transmembrane</keyword>
<evidence type="ECO:0000256" key="6">
    <source>
        <dbReference type="ARBA" id="ARBA00023170"/>
    </source>
</evidence>
<evidence type="ECO:0000313" key="11">
    <source>
        <dbReference type="EMBL" id="EAT32610.1"/>
    </source>
</evidence>
<evidence type="ECO:0000256" key="7">
    <source>
        <dbReference type="ARBA" id="ARBA00023180"/>
    </source>
</evidence>
<dbReference type="PANTHER" id="PTHR42643">
    <property type="entry name" value="IONOTROPIC RECEPTOR 20A-RELATED"/>
    <property type="match status" value="1"/>
</dbReference>
<feature type="signal peptide" evidence="9">
    <location>
        <begin position="1"/>
        <end position="20"/>
    </location>
</feature>
<dbReference type="InterPro" id="IPR056198">
    <property type="entry name" value="LBD_receptor"/>
</dbReference>
<feature type="domain" description="Putative ionotropic receptor ligand binding" evidence="10">
    <location>
        <begin position="52"/>
        <end position="173"/>
    </location>
</feature>
<evidence type="ECO:0000256" key="9">
    <source>
        <dbReference type="SAM" id="SignalP"/>
    </source>
</evidence>
<comment type="subcellular location">
    <subcellularLocation>
        <location evidence="1">Cell membrane</location>
        <topology evidence="1">Multi-pass membrane protein</topology>
    </subcellularLocation>
</comment>
<keyword evidence="2" id="KW-1003">Cell membrane</keyword>
<dbReference type="PANTHER" id="PTHR42643:SF30">
    <property type="entry name" value="IONOTROPIC RECEPTOR 40A-RELATED"/>
    <property type="match status" value="1"/>
</dbReference>
<dbReference type="VEuPathDB" id="VectorBase:AAEL028238"/>
<dbReference type="AlphaFoldDB" id="Q16EF3"/>
<evidence type="ECO:0000313" key="12">
    <source>
        <dbReference type="Proteomes" id="UP000682892"/>
    </source>
</evidence>
<keyword evidence="9" id="KW-0732">Signal</keyword>
<reference evidence="11" key="3">
    <citation type="submission" date="2012-09" db="EMBL/GenBank/DDBJ databases">
        <authorList>
            <consortium name="VectorBase"/>
        </authorList>
    </citation>
    <scope>NUCLEOTIDE SEQUENCE</scope>
    <source>
        <strain evidence="11">Liverpool</strain>
    </source>
</reference>
<protein>
    <submittedName>
        <fullName evidence="11">AAEL015227-PA</fullName>
    </submittedName>
</protein>
<keyword evidence="5 8" id="KW-0472">Membrane</keyword>
<organism evidence="11 12">
    <name type="scientific">Aedes aegypti</name>
    <name type="common">Yellowfever mosquito</name>
    <name type="synonym">Culex aegypti</name>
    <dbReference type="NCBI Taxonomy" id="7159"/>
    <lineage>
        <taxon>Eukaryota</taxon>
        <taxon>Metazoa</taxon>
        <taxon>Ecdysozoa</taxon>
        <taxon>Arthropoda</taxon>
        <taxon>Hexapoda</taxon>
        <taxon>Insecta</taxon>
        <taxon>Pterygota</taxon>
        <taxon>Neoptera</taxon>
        <taxon>Endopterygota</taxon>
        <taxon>Diptera</taxon>
        <taxon>Nematocera</taxon>
        <taxon>Culicoidea</taxon>
        <taxon>Culicidae</taxon>
        <taxon>Culicinae</taxon>
        <taxon>Aedini</taxon>
        <taxon>Aedes</taxon>
        <taxon>Stegomyia</taxon>
    </lineage>
</organism>
<reference evidence="11" key="2">
    <citation type="journal article" date="2007" name="Science">
        <title>Genome sequence of Aedes aegypti, a major arbovirus vector.</title>
        <authorList>
            <person name="Nene V."/>
            <person name="Wortman J.R."/>
            <person name="Lawson D."/>
            <person name="Haas B."/>
            <person name="Kodira C."/>
            <person name="Tu Z.J."/>
            <person name="Loftus B."/>
            <person name="Xi Z."/>
            <person name="Megy K."/>
            <person name="Grabherr M."/>
            <person name="Ren Q."/>
            <person name="Zdobnov E.M."/>
            <person name="Lobo N.F."/>
            <person name="Campbell K.S."/>
            <person name="Brown S.E."/>
            <person name="Bonaldo M.F."/>
            <person name="Zhu J."/>
            <person name="Sinkins S.P."/>
            <person name="Hogenkamp D.G."/>
            <person name="Amedeo P."/>
            <person name="Arensburger P."/>
            <person name="Atkinson P.W."/>
            <person name="Bidwell S."/>
            <person name="Biedler J."/>
            <person name="Birney E."/>
            <person name="Bruggner R.V."/>
            <person name="Costas J."/>
            <person name="Coy M.R."/>
            <person name="Crabtree J."/>
            <person name="Crawford M."/>
            <person name="Debruyn B."/>
            <person name="Decaprio D."/>
            <person name="Eiglmeier K."/>
            <person name="Eisenstadt E."/>
            <person name="El-Dorry H."/>
            <person name="Gelbart W.M."/>
            <person name="Gomes S.L."/>
            <person name="Hammond M."/>
            <person name="Hannick L.I."/>
            <person name="Hogan J.R."/>
            <person name="Holmes M.H."/>
            <person name="Jaffe D."/>
            <person name="Johnston J.S."/>
            <person name="Kennedy R.C."/>
            <person name="Koo H."/>
            <person name="Kravitz S."/>
            <person name="Kriventseva E.V."/>
            <person name="Kulp D."/>
            <person name="Labutti K."/>
            <person name="Lee E."/>
            <person name="Li S."/>
            <person name="Lovin D.D."/>
            <person name="Mao C."/>
            <person name="Mauceli E."/>
            <person name="Menck C.F."/>
            <person name="Miller J.R."/>
            <person name="Montgomery P."/>
            <person name="Mori A."/>
            <person name="Nascimento A.L."/>
            <person name="Naveira H.F."/>
            <person name="Nusbaum C."/>
            <person name="O'leary S."/>
            <person name="Orvis J."/>
            <person name="Pertea M."/>
            <person name="Quesneville H."/>
            <person name="Reidenbach K.R."/>
            <person name="Rogers Y.H."/>
            <person name="Roth C.W."/>
            <person name="Schneider J.R."/>
            <person name="Schatz M."/>
            <person name="Shumway M."/>
            <person name="Stanke M."/>
            <person name="Stinson E.O."/>
            <person name="Tubio J.M."/>
            <person name="Vanzee J.P."/>
            <person name="Verjovski-Almeida S."/>
            <person name="Werner D."/>
            <person name="White O."/>
            <person name="Wyder S."/>
            <person name="Zeng Q."/>
            <person name="Zhao Q."/>
            <person name="Zhao Y."/>
            <person name="Hill C.A."/>
            <person name="Raikhel A.S."/>
            <person name="Soares M.B."/>
            <person name="Knudson D.L."/>
            <person name="Lee N.H."/>
            <person name="Galagan J."/>
            <person name="Salzberg S.L."/>
            <person name="Paulsen I.T."/>
            <person name="Dimopoulos G."/>
            <person name="Collins F.H."/>
            <person name="Birren B."/>
            <person name="Fraser-Liggett C.M."/>
            <person name="Severson D.W."/>
        </authorList>
    </citation>
    <scope>NUCLEOTIDE SEQUENCE [LARGE SCALE GENOMIC DNA]</scope>
    <source>
        <strain evidence="11">Liverpool</strain>
    </source>
</reference>
<keyword evidence="6" id="KW-0675">Receptor</keyword>
<dbReference type="Gene3D" id="3.40.190.10">
    <property type="entry name" value="Periplasmic binding protein-like II"/>
    <property type="match status" value="1"/>
</dbReference>
<accession>Q16EF3</accession>
<dbReference type="SUPFAM" id="SSF53850">
    <property type="entry name" value="Periplasmic binding protein-like II"/>
    <property type="match status" value="1"/>
</dbReference>
<dbReference type="PaxDb" id="7159-AAEL015227-PA"/>
<feature type="chain" id="PRO_5014306943" evidence="9">
    <location>
        <begin position="21"/>
        <end position="666"/>
    </location>
</feature>
<dbReference type="HOGENOM" id="CLU_412338_0_0_1"/>
<dbReference type="Pfam" id="PF24061">
    <property type="entry name" value="LBD_receptor"/>
    <property type="match status" value="1"/>
</dbReference>
<dbReference type="Proteomes" id="UP000682892">
    <property type="component" value="Unassembled WGS sequence"/>
</dbReference>
<evidence type="ECO:0000256" key="3">
    <source>
        <dbReference type="ARBA" id="ARBA00022692"/>
    </source>
</evidence>
<name>Q16EF3_AEDAE</name>
<feature type="transmembrane region" description="Helical" evidence="8">
    <location>
        <begin position="326"/>
        <end position="356"/>
    </location>
</feature>
<dbReference type="PhylomeDB" id="Q16EF3"/>
<evidence type="ECO:0000256" key="5">
    <source>
        <dbReference type="ARBA" id="ARBA00023136"/>
    </source>
</evidence>
<sequence>MSPIPLAFLIVSCFVTSISINDLPQCIVNLIYRNEAKFAYQINLFGPNGSTGSNSDLLEAVFLAKDPRITVNLVPYGELRDFNHRQLVIWIVNTMQSFEEGFKGVMEKNVEFRGHFVLVLRGDFIWQAILHHFWEIGVTNVIMFVEEGSEGGVSVVGYEPFQEDCCRCVGPKVIGRCVAGVCDEGVFEALFDNYVRKLHGCPLRIATFTRLPFIEVVEDRKRRLVLRGVEGDMLTIISRRMNFSIQVRVPTGEDIWGHVYPNGSRTGAVGMVLDNKVDGTIGGFIPYPLLIQRNSASIAYYMTDFVFVVPEELAKMSSLSQFSKPLGTWIWIGMAVVVGTAYLVILIFSCPLVGYFNHSPALTLYRTTIGDSLPSLPTGNFFRFLMFMLLYFNLIIRESYKCSMVSHLTEKRHLVDISTLQAMIAEGYRFAITYPLYDLLFKDTLKLDGTVILLKDEEYSRGLVQIIRERRRIALISIPEEIVDFNHQHPKWVNFRVCGESLMRFHFSVYFRRSSPMVPEFNRLIQRMLSGGMIAKWHSSLMNRRYQTTTLNNEPPTVLTNGHLFSGTSDHVMETVELFKILGKRVTKLPIPQQEEIIEAVLGMLDLTEQMNKSSALVPCQQSDHQQQWEPAFNLTKSVSSFVLTNCDGGFQLNAATLTSSPSDIV</sequence>
<evidence type="ECO:0000259" key="10">
    <source>
        <dbReference type="Pfam" id="PF24061"/>
    </source>
</evidence>
<evidence type="ECO:0000256" key="2">
    <source>
        <dbReference type="ARBA" id="ARBA00022475"/>
    </source>
</evidence>
<dbReference type="eggNOG" id="KOG1052">
    <property type="taxonomic scope" value="Eukaryota"/>
</dbReference>
<dbReference type="EMBL" id="CH478783">
    <property type="protein sequence ID" value="EAT32610.1"/>
    <property type="molecule type" value="Genomic_DNA"/>
</dbReference>
<keyword evidence="4 8" id="KW-1133">Transmembrane helix</keyword>
<reference evidence="11" key="1">
    <citation type="submission" date="2005-10" db="EMBL/GenBank/DDBJ databases">
        <authorList>
            <person name="Loftus B.J."/>
            <person name="Nene V.M."/>
            <person name="Hannick L.I."/>
            <person name="Bidwell S."/>
            <person name="Haas B."/>
            <person name="Amedeo P."/>
            <person name="Orvis J."/>
            <person name="Wortman J.R."/>
            <person name="White O.R."/>
            <person name="Salzberg S."/>
            <person name="Shumway M."/>
            <person name="Koo H."/>
            <person name="Zhao Y."/>
            <person name="Holmes M."/>
            <person name="Miller J."/>
            <person name="Schatz M."/>
            <person name="Pop M."/>
            <person name="Pai G."/>
            <person name="Utterback T."/>
            <person name="Rogers Y.-H."/>
            <person name="Kravitz S."/>
            <person name="Fraser C.M."/>
        </authorList>
    </citation>
    <scope>NUCLEOTIDE SEQUENCE</scope>
    <source>
        <strain evidence="11">Liverpool</strain>
    </source>
</reference>
<proteinExistence type="predicted"/>
<gene>
    <name evidence="11" type="ORF">AaeL_AAEL015227</name>
</gene>
<evidence type="ECO:0000256" key="4">
    <source>
        <dbReference type="ARBA" id="ARBA00022989"/>
    </source>
</evidence>
<dbReference type="GO" id="GO:0005886">
    <property type="term" value="C:plasma membrane"/>
    <property type="evidence" value="ECO:0007669"/>
    <property type="project" value="UniProtKB-SubCell"/>
</dbReference>
<evidence type="ECO:0000256" key="8">
    <source>
        <dbReference type="SAM" id="Phobius"/>
    </source>
</evidence>
<keyword evidence="7" id="KW-0325">Glycoprotein</keyword>